<dbReference type="RefSeq" id="WP_270676242.1">
    <property type="nucleotide sequence ID" value="NZ_JAQFWP010000005.1"/>
</dbReference>
<name>A0ABT4THM7_9ACTN</name>
<evidence type="ECO:0000313" key="2">
    <source>
        <dbReference type="Proteomes" id="UP001165685"/>
    </source>
</evidence>
<protein>
    <submittedName>
        <fullName evidence="1">Uncharacterized protein</fullName>
    </submittedName>
</protein>
<dbReference type="Proteomes" id="UP001165685">
    <property type="component" value="Unassembled WGS sequence"/>
</dbReference>
<comment type="caution">
    <text evidence="1">The sequence shown here is derived from an EMBL/GenBank/DDBJ whole genome shotgun (WGS) entry which is preliminary data.</text>
</comment>
<dbReference type="EMBL" id="JAQFWP010000005">
    <property type="protein sequence ID" value="MDA2803764.1"/>
    <property type="molecule type" value="Genomic_DNA"/>
</dbReference>
<reference evidence="1" key="1">
    <citation type="submission" date="2023-01" db="EMBL/GenBank/DDBJ databases">
        <title>Draft genome sequence of Nocardiopsis sp. LSu2-4 isolated from halophytes.</title>
        <authorList>
            <person name="Duangmal K."/>
            <person name="Chantavorakit T."/>
        </authorList>
    </citation>
    <scope>NUCLEOTIDE SEQUENCE</scope>
    <source>
        <strain evidence="1">LSu2-4</strain>
    </source>
</reference>
<keyword evidence="2" id="KW-1185">Reference proteome</keyword>
<gene>
    <name evidence="1" type="ORF">O4U47_04510</name>
</gene>
<sequence length="50" mass="5706">MSVAAVGVEHQWDVLLRAWREVDLPGEGWRAEIDEQRIALMPPPPVNRTI</sequence>
<accession>A0ABT4THM7</accession>
<proteinExistence type="predicted"/>
<organism evidence="1 2">
    <name type="scientific">Nocardiopsis suaedae</name>
    <dbReference type="NCBI Taxonomy" id="3018444"/>
    <lineage>
        <taxon>Bacteria</taxon>
        <taxon>Bacillati</taxon>
        <taxon>Actinomycetota</taxon>
        <taxon>Actinomycetes</taxon>
        <taxon>Streptosporangiales</taxon>
        <taxon>Nocardiopsidaceae</taxon>
        <taxon>Nocardiopsis</taxon>
    </lineage>
</organism>
<evidence type="ECO:0000313" key="1">
    <source>
        <dbReference type="EMBL" id="MDA2803764.1"/>
    </source>
</evidence>